<proteinExistence type="predicted"/>
<dbReference type="EMBL" id="BBMS01000060">
    <property type="protein sequence ID" value="GAL29275.1"/>
    <property type="molecule type" value="Genomic_DNA"/>
</dbReference>
<evidence type="ECO:0000313" key="2">
    <source>
        <dbReference type="Proteomes" id="UP000029223"/>
    </source>
</evidence>
<name>A0ABQ0JKI9_9VIBR</name>
<accession>A0ABQ0JKI9</accession>
<reference evidence="2" key="2">
    <citation type="submission" date="2014-09" db="EMBL/GenBank/DDBJ databases">
        <authorList>
            <consortium name="NBRP consortium"/>
            <person name="Sawabe T."/>
            <person name="Meirelles P."/>
            <person name="Nakanishi M."/>
            <person name="Sayaka M."/>
            <person name="Hattori M."/>
            <person name="Ohkuma M."/>
        </authorList>
    </citation>
    <scope>NUCLEOTIDE SEQUENCE [LARGE SCALE GENOMIC DNA]</scope>
    <source>
        <strain evidence="2">JCM 19239</strain>
    </source>
</reference>
<gene>
    <name evidence="1" type="ORF">JCM19239_799</name>
</gene>
<comment type="caution">
    <text evidence="1">The sequence shown here is derived from an EMBL/GenBank/DDBJ whole genome shotgun (WGS) entry which is preliminary data.</text>
</comment>
<evidence type="ECO:0000313" key="1">
    <source>
        <dbReference type="EMBL" id="GAL29275.1"/>
    </source>
</evidence>
<organism evidence="1 2">
    <name type="scientific">Vibrio variabilis</name>
    <dbReference type="NCBI Taxonomy" id="990271"/>
    <lineage>
        <taxon>Bacteria</taxon>
        <taxon>Pseudomonadati</taxon>
        <taxon>Pseudomonadota</taxon>
        <taxon>Gammaproteobacteria</taxon>
        <taxon>Vibrionales</taxon>
        <taxon>Vibrionaceae</taxon>
        <taxon>Vibrio</taxon>
    </lineage>
</organism>
<sequence>MDLNQDLTLLVDAKGVVRAKLGVVLNLHGRRLMAYTAAILSF</sequence>
<dbReference type="Proteomes" id="UP000029223">
    <property type="component" value="Unassembled WGS sequence"/>
</dbReference>
<keyword evidence="2" id="KW-1185">Reference proteome</keyword>
<reference evidence="2" key="1">
    <citation type="submission" date="2014-09" db="EMBL/GenBank/DDBJ databases">
        <title>Vibrio variabilis JCM 19239. (C206) whole genome shotgun sequence.</title>
        <authorList>
            <person name="Sawabe T."/>
            <person name="Meirelles P."/>
            <person name="Nakanishi M."/>
            <person name="Sayaka M."/>
            <person name="Hattori M."/>
            <person name="Ohkuma M."/>
        </authorList>
    </citation>
    <scope>NUCLEOTIDE SEQUENCE [LARGE SCALE GENOMIC DNA]</scope>
    <source>
        <strain evidence="2">JCM 19239</strain>
    </source>
</reference>
<protein>
    <submittedName>
        <fullName evidence="1">Uncharacterized protein</fullName>
    </submittedName>
</protein>